<organism evidence="3 4">
    <name type="scientific">Cyclotella cryptica</name>
    <dbReference type="NCBI Taxonomy" id="29204"/>
    <lineage>
        <taxon>Eukaryota</taxon>
        <taxon>Sar</taxon>
        <taxon>Stramenopiles</taxon>
        <taxon>Ochrophyta</taxon>
        <taxon>Bacillariophyta</taxon>
        <taxon>Coscinodiscophyceae</taxon>
        <taxon>Thalassiosirophycidae</taxon>
        <taxon>Stephanodiscales</taxon>
        <taxon>Stephanodiscaceae</taxon>
        <taxon>Cyclotella</taxon>
    </lineage>
</organism>
<dbReference type="InterPro" id="IPR001214">
    <property type="entry name" value="SET_dom"/>
</dbReference>
<dbReference type="InterPro" id="IPR050600">
    <property type="entry name" value="SETD3_SETD6_MTase"/>
</dbReference>
<name>A0ABD3QMH8_9STRA</name>
<dbReference type="AlphaFoldDB" id="A0ABD3QMH8"/>
<reference evidence="3 4" key="1">
    <citation type="journal article" date="2020" name="G3 (Bethesda)">
        <title>Improved Reference Genome for Cyclotella cryptica CCMP332, a Model for Cell Wall Morphogenesis, Salinity Adaptation, and Lipid Production in Diatoms (Bacillariophyta).</title>
        <authorList>
            <person name="Roberts W.R."/>
            <person name="Downey K.M."/>
            <person name="Ruck E.C."/>
            <person name="Traller J.C."/>
            <person name="Alverson A.J."/>
        </authorList>
    </citation>
    <scope>NUCLEOTIDE SEQUENCE [LARGE SCALE GENOMIC DNA]</scope>
    <source>
        <strain evidence="3 4">CCMP332</strain>
    </source>
</reference>
<feature type="compositionally biased region" description="Polar residues" evidence="1">
    <location>
        <begin position="81"/>
        <end position="90"/>
    </location>
</feature>
<dbReference type="PROSITE" id="PS50280">
    <property type="entry name" value="SET"/>
    <property type="match status" value="1"/>
</dbReference>
<dbReference type="InterPro" id="IPR046341">
    <property type="entry name" value="SET_dom_sf"/>
</dbReference>
<dbReference type="Pfam" id="PF00856">
    <property type="entry name" value="SET"/>
    <property type="match status" value="1"/>
</dbReference>
<keyword evidence="4" id="KW-1185">Reference proteome</keyword>
<dbReference type="Proteomes" id="UP001516023">
    <property type="component" value="Unassembled WGS sequence"/>
</dbReference>
<feature type="region of interest" description="Disordered" evidence="1">
    <location>
        <begin position="41"/>
        <end position="90"/>
    </location>
</feature>
<accession>A0ABD3QMH8</accession>
<dbReference type="SUPFAM" id="SSF82199">
    <property type="entry name" value="SET domain"/>
    <property type="match status" value="1"/>
</dbReference>
<comment type="caution">
    <text evidence="3">The sequence shown here is derived from an EMBL/GenBank/DDBJ whole genome shotgun (WGS) entry which is preliminary data.</text>
</comment>
<dbReference type="CDD" id="cd10527">
    <property type="entry name" value="SET_LSMT"/>
    <property type="match status" value="1"/>
</dbReference>
<gene>
    <name evidence="3" type="ORF">HJC23_006947</name>
</gene>
<evidence type="ECO:0000313" key="3">
    <source>
        <dbReference type="EMBL" id="KAL3801337.1"/>
    </source>
</evidence>
<protein>
    <recommendedName>
        <fullName evidence="2">SET domain-containing protein</fullName>
    </recommendedName>
</protein>
<feature type="domain" description="SET" evidence="2">
    <location>
        <begin position="109"/>
        <end position="377"/>
    </location>
</feature>
<dbReference type="Gene3D" id="3.90.1410.10">
    <property type="entry name" value="set domain protein methyltransferase, domain 1"/>
    <property type="match status" value="1"/>
</dbReference>
<dbReference type="EMBL" id="JABMIG020000027">
    <property type="protein sequence ID" value="KAL3801337.1"/>
    <property type="molecule type" value="Genomic_DNA"/>
</dbReference>
<evidence type="ECO:0000259" key="2">
    <source>
        <dbReference type="PROSITE" id="PS50280"/>
    </source>
</evidence>
<sequence length="416" mass="47291">MRLSAVALAQATVTSFHHFHSNAFTPLLPIRHHHPRSQRVLEAKKKRSSQKIRNASPSSPKGFAGSLSTKHSPPPLKESQSKPSTDGTSEFHSDMVSWLSRHPLTYISPKFHISPSELGGYGGFCSTTDSMQQNELIFRIPRECCVTFDDALNDKWCGEAFRAIRQKRDPDWSLLLIAGWIAKEYIMADLYSNNPSRREEQSWNDTIASRIKHWPYLKTLPWKPGLLSQDHVLFWSEDEIETLLKGSLAYDDAILIKSRVQDAIRIMSDAAMGSWILEEMEEMAPGQSEGSNLIDGLERAVTGAYVIALSRSFAEEVECDKEDGTTSIEVEVLLVPLLDILQHSNNPNTMLESYDDYIIMRARRAIQPGEELFHQYREEDDAIIPPHKFFTRYGFVPGVREPVVDLLKKRSPLFFD</sequence>
<proteinExistence type="predicted"/>
<dbReference type="PANTHER" id="PTHR13271">
    <property type="entry name" value="UNCHARACTERIZED PUTATIVE METHYLTRANSFERASE"/>
    <property type="match status" value="1"/>
</dbReference>
<evidence type="ECO:0000313" key="4">
    <source>
        <dbReference type="Proteomes" id="UP001516023"/>
    </source>
</evidence>
<evidence type="ECO:0000256" key="1">
    <source>
        <dbReference type="SAM" id="MobiDB-lite"/>
    </source>
</evidence>